<dbReference type="STRING" id="396268.IV45_GL000068"/>
<feature type="transmembrane region" description="Helical" evidence="12">
    <location>
        <begin position="345"/>
        <end position="367"/>
    </location>
</feature>
<evidence type="ECO:0000256" key="1">
    <source>
        <dbReference type="ARBA" id="ARBA00004141"/>
    </source>
</evidence>
<keyword evidence="6 12" id="KW-0812">Transmembrane</keyword>
<gene>
    <name evidence="12" type="primary">kup</name>
    <name evidence="15" type="ORF">IV45_GL000068</name>
</gene>
<evidence type="ECO:0000256" key="9">
    <source>
        <dbReference type="ARBA" id="ARBA00022989"/>
    </source>
</evidence>
<comment type="catalytic activity">
    <reaction evidence="12">
        <text>K(+)(in) + H(+)(in) = K(+)(out) + H(+)(out)</text>
        <dbReference type="Rhea" id="RHEA:28490"/>
        <dbReference type="ChEBI" id="CHEBI:15378"/>
        <dbReference type="ChEBI" id="CHEBI:29103"/>
    </reaction>
</comment>
<feature type="transmembrane region" description="Helical" evidence="12">
    <location>
        <begin position="177"/>
        <end position="198"/>
    </location>
</feature>
<feature type="transmembrane region" description="Helical" evidence="12">
    <location>
        <begin position="147"/>
        <end position="165"/>
    </location>
</feature>
<keyword evidence="5 12" id="KW-0633">Potassium transport</keyword>
<dbReference type="EMBL" id="JQBW01000006">
    <property type="protein sequence ID" value="KRN59033.1"/>
    <property type="molecule type" value="Genomic_DNA"/>
</dbReference>
<evidence type="ECO:0000256" key="11">
    <source>
        <dbReference type="ARBA" id="ARBA00023136"/>
    </source>
</evidence>
<evidence type="ECO:0000256" key="7">
    <source>
        <dbReference type="ARBA" id="ARBA00022847"/>
    </source>
</evidence>
<dbReference type="InterPro" id="IPR003855">
    <property type="entry name" value="K+_transporter"/>
</dbReference>
<evidence type="ECO:0000256" key="4">
    <source>
        <dbReference type="ARBA" id="ARBA00022475"/>
    </source>
</evidence>
<evidence type="ECO:0000256" key="6">
    <source>
        <dbReference type="ARBA" id="ARBA00022692"/>
    </source>
</evidence>
<feature type="transmembrane region" description="Helical" evidence="12">
    <location>
        <begin position="429"/>
        <end position="448"/>
    </location>
</feature>
<protein>
    <recommendedName>
        <fullName evidence="12">Probable potassium transport system protein Kup</fullName>
    </recommendedName>
</protein>
<dbReference type="AlphaFoldDB" id="A0A0R2I1F7"/>
<dbReference type="InterPro" id="IPR023051">
    <property type="entry name" value="Kup"/>
</dbReference>
<feature type="transmembrane region" description="Helical" evidence="12">
    <location>
        <begin position="373"/>
        <end position="390"/>
    </location>
</feature>
<name>A0A0R2I1F7_9LACO</name>
<keyword evidence="9 12" id="KW-1133">Transmembrane helix</keyword>
<dbReference type="HAMAP" id="MF_01522">
    <property type="entry name" value="Kup"/>
    <property type="match status" value="1"/>
</dbReference>
<keyword evidence="16" id="KW-1185">Reference proteome</keyword>
<dbReference type="PATRIC" id="fig|396268.3.peg.69"/>
<evidence type="ECO:0000256" key="8">
    <source>
        <dbReference type="ARBA" id="ARBA00022958"/>
    </source>
</evidence>
<comment type="caution">
    <text evidence="12">Lacks conserved residue(s) required for the propagation of feature annotation.</text>
</comment>
<comment type="subcellular location">
    <subcellularLocation>
        <location evidence="12">Cell membrane</location>
        <topology evidence="12">Multi-pass membrane protein</topology>
    </subcellularLocation>
    <subcellularLocation>
        <location evidence="1">Membrane</location>
        <topology evidence="1">Multi-pass membrane protein</topology>
    </subcellularLocation>
</comment>
<dbReference type="GO" id="GO:0015293">
    <property type="term" value="F:symporter activity"/>
    <property type="evidence" value="ECO:0007669"/>
    <property type="project" value="UniProtKB-UniRule"/>
</dbReference>
<keyword evidence="10 12" id="KW-0406">Ion transport</keyword>
<organism evidence="15 16">
    <name type="scientific">Limosilactobacillus secaliphilus</name>
    <dbReference type="NCBI Taxonomy" id="396268"/>
    <lineage>
        <taxon>Bacteria</taxon>
        <taxon>Bacillati</taxon>
        <taxon>Bacillota</taxon>
        <taxon>Bacilli</taxon>
        <taxon>Lactobacillales</taxon>
        <taxon>Lactobacillaceae</taxon>
        <taxon>Limosilactobacillus</taxon>
    </lineage>
</organism>
<evidence type="ECO:0000256" key="5">
    <source>
        <dbReference type="ARBA" id="ARBA00022538"/>
    </source>
</evidence>
<keyword evidence="11 12" id="KW-0472">Membrane</keyword>
<reference evidence="15 16" key="1">
    <citation type="journal article" date="2015" name="Genome Announc.">
        <title>Expanding the biotechnology potential of lactobacilli through comparative genomics of 213 strains and associated genera.</title>
        <authorList>
            <person name="Sun Z."/>
            <person name="Harris H.M."/>
            <person name="McCann A."/>
            <person name="Guo C."/>
            <person name="Argimon S."/>
            <person name="Zhang W."/>
            <person name="Yang X."/>
            <person name="Jeffery I.B."/>
            <person name="Cooney J.C."/>
            <person name="Kagawa T.F."/>
            <person name="Liu W."/>
            <person name="Song Y."/>
            <person name="Salvetti E."/>
            <person name="Wrobel A."/>
            <person name="Rasinkangas P."/>
            <person name="Parkhill J."/>
            <person name="Rea M.C."/>
            <person name="O'Sullivan O."/>
            <person name="Ritari J."/>
            <person name="Douillard F.P."/>
            <person name="Paul Ross R."/>
            <person name="Yang R."/>
            <person name="Briner A.E."/>
            <person name="Felis G.E."/>
            <person name="de Vos W.M."/>
            <person name="Barrangou R."/>
            <person name="Klaenhammer T.R."/>
            <person name="Caufield P.W."/>
            <person name="Cui Y."/>
            <person name="Zhang H."/>
            <person name="O'Toole P.W."/>
        </authorList>
    </citation>
    <scope>NUCLEOTIDE SEQUENCE [LARGE SCALE GENOMIC DNA]</scope>
    <source>
        <strain evidence="15 16">DSM 17896</strain>
    </source>
</reference>
<sequence>MMNGPAKGRALIAYSLVALGVVYGDIGTSPLYVMNALINDAGGTHALSSEYIIGSVSLVIWTLMLMTTIKYVLLALRADNRGEGGIFALYALVRSHAKWLIVPALIGGAALLADGTLTPAVTVTTAVEGLKGISFGSNVLVHDQEEVVIITFAILLVLFLIQRFGTSTIGRGFGPIMVIWFTFLALFGLVNLIKAPWILKALSPVYGIELLFSPSNHMGVFILGAVFLATTGAEALYSDMGHVGRRSIYLTWPFVFISLVLNYLGQGAFLIHNLPMTQHGSGYNPFYQMLPHGVYLFGVAIATLAAIIASQALITGSYTLVEEAIGLKMLPRLKVHHPSLSKGQIYIPAVNWILCFVTSSILFWFRTSAHMEAAYGLSITATMLMTTLLLHEYMREHWAKIWATSFVILYVAIESIFLASSLVKFARGGYVTVLITALILITMVGWYYGDNLRDEMSDESKYLSLADFRDKLMQLSADDTVPMYVSNLVMMARINRNHLVKRETLYSILDKNPKRARVYWFVTVNNTDQPYTCYYRVDMMGTRNIVNLQLYLGFKMATSVNLYLRQVVNELMNQGVIDEQPQKYTTTPGRKVGDFEFIFFKEHLSPTSMIHGWRRMLVQLRLFLQNHTLSPVQFYGLQFSETREEMVPIFLNDQRTTPLHQESVEHTIKAKK</sequence>
<feature type="transmembrane region" description="Helical" evidence="12">
    <location>
        <begin position="249"/>
        <end position="274"/>
    </location>
</feature>
<feature type="transmembrane region" description="Helical" evidence="12">
    <location>
        <begin position="51"/>
        <end position="76"/>
    </location>
</feature>
<dbReference type="GO" id="GO:0005886">
    <property type="term" value="C:plasma membrane"/>
    <property type="evidence" value="ECO:0007669"/>
    <property type="project" value="UniProtKB-SubCell"/>
</dbReference>
<accession>A0A0R2I1F7</accession>
<keyword evidence="7 12" id="KW-0769">Symport</keyword>
<dbReference type="RefSeq" id="WP_057740344.1">
    <property type="nucleotide sequence ID" value="NZ_JQBW01000006.1"/>
</dbReference>
<dbReference type="InterPro" id="IPR053951">
    <property type="entry name" value="K_trans_N"/>
</dbReference>
<evidence type="ECO:0000259" key="13">
    <source>
        <dbReference type="Pfam" id="PF02705"/>
    </source>
</evidence>
<comment type="function">
    <text evidence="12">Transport of potassium into the cell. Likely operates as a K(+):H(+) symporter.</text>
</comment>
<evidence type="ECO:0000256" key="10">
    <source>
        <dbReference type="ARBA" id="ARBA00023065"/>
    </source>
</evidence>
<keyword evidence="3 12" id="KW-0813">Transport</keyword>
<feature type="domain" description="K+ potassium transporter integral membrane" evidence="13">
    <location>
        <begin position="16"/>
        <end position="461"/>
    </location>
</feature>
<evidence type="ECO:0000313" key="16">
    <source>
        <dbReference type="Proteomes" id="UP000050934"/>
    </source>
</evidence>
<evidence type="ECO:0000256" key="3">
    <source>
        <dbReference type="ARBA" id="ARBA00022448"/>
    </source>
</evidence>
<feature type="transmembrane region" description="Helical" evidence="12">
    <location>
        <begin position="402"/>
        <end position="423"/>
    </location>
</feature>
<evidence type="ECO:0000256" key="12">
    <source>
        <dbReference type="HAMAP-Rule" id="MF_01522"/>
    </source>
</evidence>
<keyword evidence="8 12" id="KW-0630">Potassium</keyword>
<feature type="transmembrane region" description="Helical" evidence="12">
    <location>
        <begin position="218"/>
        <end position="237"/>
    </location>
</feature>
<dbReference type="PANTHER" id="PTHR30540">
    <property type="entry name" value="OSMOTIC STRESS POTASSIUM TRANSPORTER"/>
    <property type="match status" value="1"/>
</dbReference>
<feature type="domain" description="K+ potassium transporter C-terminal" evidence="14">
    <location>
        <begin position="496"/>
        <end position="642"/>
    </location>
</feature>
<dbReference type="Pfam" id="PF22776">
    <property type="entry name" value="K_trans_C"/>
    <property type="match status" value="1"/>
</dbReference>
<feature type="transmembrane region" description="Helical" evidence="12">
    <location>
        <begin position="294"/>
        <end position="321"/>
    </location>
</feature>
<dbReference type="Proteomes" id="UP000050934">
    <property type="component" value="Unassembled WGS sequence"/>
</dbReference>
<dbReference type="InterPro" id="IPR053952">
    <property type="entry name" value="K_trans_C"/>
</dbReference>
<evidence type="ECO:0000256" key="2">
    <source>
        <dbReference type="ARBA" id="ARBA00007019"/>
    </source>
</evidence>
<evidence type="ECO:0000313" key="15">
    <source>
        <dbReference type="EMBL" id="KRN59033.1"/>
    </source>
</evidence>
<dbReference type="Pfam" id="PF02705">
    <property type="entry name" value="K_trans"/>
    <property type="match status" value="1"/>
</dbReference>
<comment type="similarity">
    <text evidence="2 12">Belongs to the HAK/KUP transporter (TC 2.A.72) family.</text>
</comment>
<proteinExistence type="inferred from homology"/>
<keyword evidence="4 12" id="KW-1003">Cell membrane</keyword>
<comment type="caution">
    <text evidence="15">The sequence shown here is derived from an EMBL/GenBank/DDBJ whole genome shotgun (WGS) entry which is preliminary data.</text>
</comment>
<dbReference type="GO" id="GO:0015079">
    <property type="term" value="F:potassium ion transmembrane transporter activity"/>
    <property type="evidence" value="ECO:0007669"/>
    <property type="project" value="UniProtKB-UniRule"/>
</dbReference>
<evidence type="ECO:0000259" key="14">
    <source>
        <dbReference type="Pfam" id="PF22776"/>
    </source>
</evidence>
<dbReference type="PANTHER" id="PTHR30540:SF79">
    <property type="entry name" value="LOW AFFINITY POTASSIUM TRANSPORT SYSTEM PROTEIN KUP"/>
    <property type="match status" value="1"/>
</dbReference>